<dbReference type="Gene3D" id="3.40.50.150">
    <property type="entry name" value="Vaccinia Virus protein VP39"/>
    <property type="match status" value="1"/>
</dbReference>
<dbReference type="PANTHER" id="PTHR44307">
    <property type="entry name" value="PHOSPHOETHANOLAMINE METHYLTRANSFERASE"/>
    <property type="match status" value="1"/>
</dbReference>
<dbReference type="STRING" id="649639.Bcell_2993"/>
<comment type="catalytic activity">
    <reaction evidence="5">
        <text>phosphoethanolamine + S-adenosyl-L-methionine = N-methylethanolamine phosphate + S-adenosyl-L-homocysteine + H(+)</text>
        <dbReference type="Rhea" id="RHEA:20365"/>
        <dbReference type="ChEBI" id="CHEBI:15378"/>
        <dbReference type="ChEBI" id="CHEBI:57781"/>
        <dbReference type="ChEBI" id="CHEBI:57856"/>
        <dbReference type="ChEBI" id="CHEBI:58190"/>
        <dbReference type="ChEBI" id="CHEBI:59789"/>
        <dbReference type="EC" id="2.1.1.103"/>
    </reaction>
    <physiologicalReaction direction="left-to-right" evidence="5">
        <dbReference type="Rhea" id="RHEA:20366"/>
    </physiologicalReaction>
</comment>
<evidence type="ECO:0000313" key="7">
    <source>
        <dbReference type="EMBL" id="ADU31243.1"/>
    </source>
</evidence>
<dbReference type="RefSeq" id="WP_013489574.1">
    <property type="nucleotide sequence ID" value="NC_014829.1"/>
</dbReference>
<dbReference type="CDD" id="cd02440">
    <property type="entry name" value="AdoMet_MTases"/>
    <property type="match status" value="1"/>
</dbReference>
<dbReference type="InterPro" id="IPR041698">
    <property type="entry name" value="Methyltransf_25"/>
</dbReference>
<dbReference type="KEGG" id="bco:Bcell_2993"/>
<evidence type="ECO:0000256" key="1">
    <source>
        <dbReference type="ARBA" id="ARBA00005189"/>
    </source>
</evidence>
<dbReference type="GO" id="GO:0000234">
    <property type="term" value="F:phosphoethanolamine N-methyltransferase activity"/>
    <property type="evidence" value="ECO:0007669"/>
    <property type="project" value="UniProtKB-EC"/>
</dbReference>
<dbReference type="AlphaFoldDB" id="E6TY30"/>
<dbReference type="eggNOG" id="COG2226">
    <property type="taxonomic scope" value="Bacteria"/>
</dbReference>
<evidence type="ECO:0000256" key="5">
    <source>
        <dbReference type="ARBA" id="ARBA00047622"/>
    </source>
</evidence>
<evidence type="ECO:0000313" key="8">
    <source>
        <dbReference type="Proteomes" id="UP000001401"/>
    </source>
</evidence>
<evidence type="ECO:0000259" key="6">
    <source>
        <dbReference type="Pfam" id="PF13649"/>
    </source>
</evidence>
<keyword evidence="2 7" id="KW-0489">Methyltransferase</keyword>
<dbReference type="InterPro" id="IPR029063">
    <property type="entry name" value="SAM-dependent_MTases_sf"/>
</dbReference>
<dbReference type="EMBL" id="CP002394">
    <property type="protein sequence ID" value="ADU31243.1"/>
    <property type="molecule type" value="Genomic_DNA"/>
</dbReference>
<feature type="domain" description="Methyltransferase" evidence="6">
    <location>
        <begin position="39"/>
        <end position="131"/>
    </location>
</feature>
<dbReference type="HOGENOM" id="CLU_039068_8_2_9"/>
<evidence type="ECO:0000256" key="3">
    <source>
        <dbReference type="ARBA" id="ARBA00022679"/>
    </source>
</evidence>
<protein>
    <submittedName>
        <fullName evidence="7">Methyltransferase type 12</fullName>
    </submittedName>
</protein>
<dbReference type="PANTHER" id="PTHR44307:SF2">
    <property type="entry name" value="PHOSPHOETHANOLAMINE METHYLTRANSFERASE ISOFORM X1"/>
    <property type="match status" value="1"/>
</dbReference>
<evidence type="ECO:0000256" key="2">
    <source>
        <dbReference type="ARBA" id="ARBA00022603"/>
    </source>
</evidence>
<evidence type="ECO:0000256" key="4">
    <source>
        <dbReference type="ARBA" id="ARBA00025707"/>
    </source>
</evidence>
<comment type="pathway">
    <text evidence="1">Lipid metabolism.</text>
</comment>
<accession>E6TY30</accession>
<gene>
    <name evidence="7" type="ordered locus">Bcell_2993</name>
</gene>
<proteinExistence type="predicted"/>
<comment type="pathway">
    <text evidence="4">Phospholipid metabolism.</text>
</comment>
<dbReference type="Proteomes" id="UP000001401">
    <property type="component" value="Chromosome"/>
</dbReference>
<name>E6TY30_EVAC2</name>
<reference evidence="7" key="1">
    <citation type="submission" date="2010-12" db="EMBL/GenBank/DDBJ databases">
        <title>Complete sequence of Bacillus cellulosilyticus DSM 2522.</title>
        <authorList>
            <consortium name="US DOE Joint Genome Institute"/>
            <person name="Lucas S."/>
            <person name="Copeland A."/>
            <person name="Lapidus A."/>
            <person name="Cheng J.-F."/>
            <person name="Bruce D."/>
            <person name="Goodwin L."/>
            <person name="Pitluck S."/>
            <person name="Chertkov O."/>
            <person name="Detter J.C."/>
            <person name="Han C."/>
            <person name="Tapia R."/>
            <person name="Land M."/>
            <person name="Hauser L."/>
            <person name="Jeffries C."/>
            <person name="Kyrpides N."/>
            <person name="Ivanova N."/>
            <person name="Mikhailova N."/>
            <person name="Brumm P."/>
            <person name="Mead D."/>
            <person name="Woyke T."/>
        </authorList>
    </citation>
    <scope>NUCLEOTIDE SEQUENCE [LARGE SCALE GENOMIC DNA]</scope>
    <source>
        <strain evidence="7">DSM 2522</strain>
    </source>
</reference>
<dbReference type="OrthoDB" id="43862at2"/>
<keyword evidence="3 7" id="KW-0808">Transferase</keyword>
<dbReference type="GO" id="GO:0032259">
    <property type="term" value="P:methylation"/>
    <property type="evidence" value="ECO:0007669"/>
    <property type="project" value="UniProtKB-KW"/>
</dbReference>
<dbReference type="Pfam" id="PF13649">
    <property type="entry name" value="Methyltransf_25"/>
    <property type="match status" value="1"/>
</dbReference>
<organism evidence="7 8">
    <name type="scientific">Evansella cellulosilytica (strain ATCC 21833 / DSM 2522 / FERM P-1141 / JCM 9156 / N-4)</name>
    <name type="common">Bacillus cellulosilyticus</name>
    <dbReference type="NCBI Taxonomy" id="649639"/>
    <lineage>
        <taxon>Bacteria</taxon>
        <taxon>Bacillati</taxon>
        <taxon>Bacillota</taxon>
        <taxon>Bacilli</taxon>
        <taxon>Bacillales</taxon>
        <taxon>Bacillaceae</taxon>
        <taxon>Evansella</taxon>
    </lineage>
</organism>
<sequence length="240" mass="27654">MNDYTNMLAAYGITEARPGGKKITNQILDDYPIKKNCLVLEIGCGIGDTASAIVKKFGAKVVALDSHPKMIEKAKNRHIESENIIFKNEDFLNATLPKKKAFDVVIAESVLSFTNLDSLLPKMYETLKDVGQLYCLEPIYLTGLKEHELEEYKRFYGFKSLLTMEEWKALFLKHGFTLKRVLKSEEIDQEDLYVYPELIVDDNLESKHSETLKKHQFFSEKYYPFFDSAYFILEKCSTKG</sequence>
<keyword evidence="8" id="KW-1185">Reference proteome</keyword>
<dbReference type="SUPFAM" id="SSF53335">
    <property type="entry name" value="S-adenosyl-L-methionine-dependent methyltransferases"/>
    <property type="match status" value="1"/>
</dbReference>